<comment type="function">
    <text evidence="6">Catalyzes the reduction of dTDP-6-deoxy-L-lyxo-4-hexulose to yield dTDP-L-rhamnose.</text>
</comment>
<proteinExistence type="inferred from homology"/>
<evidence type="ECO:0000313" key="8">
    <source>
        <dbReference type="EMBL" id="OUR75204.1"/>
    </source>
</evidence>
<evidence type="ECO:0000256" key="6">
    <source>
        <dbReference type="RuleBase" id="RU364082"/>
    </source>
</evidence>
<dbReference type="AlphaFoldDB" id="A0A1Y5E204"/>
<evidence type="ECO:0000256" key="1">
    <source>
        <dbReference type="ARBA" id="ARBA00004781"/>
    </source>
</evidence>
<dbReference type="UniPathway" id="UPA00124"/>
<dbReference type="InterPro" id="IPR029903">
    <property type="entry name" value="RmlD-like-bd"/>
</dbReference>
<dbReference type="Gene3D" id="3.90.25.10">
    <property type="entry name" value="UDP-galactose 4-epimerase, domain 1"/>
    <property type="match status" value="1"/>
</dbReference>
<accession>A0A1Y5E204</accession>
<name>A0A1Y5E204_COLPS</name>
<dbReference type="NCBIfam" id="TIGR01214">
    <property type="entry name" value="rmlD"/>
    <property type="match status" value="1"/>
</dbReference>
<gene>
    <name evidence="8" type="ORF">A9Q75_18035</name>
</gene>
<sequence>MKAVIIGKSGQLANELIAELPEDIEVLSLGRSDVDITTYDDLSAKVKSFQSNVIINASAYTAVDKAESDIDVAYAINEKAVEIMAKIAKENNCRFLHVSTDFVFDGESNIAYDVSSKTNPTSVYGASKLAGEQAIKITHPENSAIVRTSWVYSTYGNNFVKTMLRLMEEKEQLGVVGDQIGCPTNAKGLAQFLWLLASHNDLEQVYHWSDAGVASWYDFAVAIQELGLKHDLLDKKIPIHPISSSAYPTPAKRPKFSLLNTADSTSICKQVHWREQLELCIIGLSSES</sequence>
<evidence type="ECO:0000313" key="9">
    <source>
        <dbReference type="Proteomes" id="UP000243053"/>
    </source>
</evidence>
<dbReference type="SUPFAM" id="SSF51735">
    <property type="entry name" value="NAD(P)-binding Rossmann-fold domains"/>
    <property type="match status" value="1"/>
</dbReference>
<evidence type="ECO:0000259" key="7">
    <source>
        <dbReference type="Pfam" id="PF04321"/>
    </source>
</evidence>
<protein>
    <recommendedName>
        <fullName evidence="4 6">dTDP-4-dehydrorhamnose reductase</fullName>
        <ecNumber evidence="3 6">1.1.1.133</ecNumber>
    </recommendedName>
</protein>
<dbReference type="Pfam" id="PF04321">
    <property type="entry name" value="RmlD_sub_bind"/>
    <property type="match status" value="1"/>
</dbReference>
<evidence type="ECO:0000256" key="3">
    <source>
        <dbReference type="ARBA" id="ARBA00012929"/>
    </source>
</evidence>
<evidence type="ECO:0000256" key="5">
    <source>
        <dbReference type="ARBA" id="ARBA00048200"/>
    </source>
</evidence>
<reference evidence="9" key="1">
    <citation type="journal article" date="2017" name="Proc. Natl. Acad. Sci. U.S.A.">
        <title>Simulation of Deepwater Horizon oil plume reveals substrate specialization within a complex community of hydrocarbon degraders.</title>
        <authorList>
            <person name="Hu P."/>
            <person name="Dubinsky E.A."/>
            <person name="Probst A.J."/>
            <person name="Wang J."/>
            <person name="Sieber C.M.K."/>
            <person name="Tom L.M."/>
            <person name="Gardinali P."/>
            <person name="Banfield J.F."/>
            <person name="Atlas R.M."/>
            <person name="Andersen G.L."/>
        </authorList>
    </citation>
    <scope>NUCLEOTIDE SEQUENCE [LARGE SCALE GENOMIC DNA]</scope>
</reference>
<keyword evidence="6" id="KW-0560">Oxidoreductase</keyword>
<comment type="cofactor">
    <cofactor evidence="6">
        <name>Mg(2+)</name>
        <dbReference type="ChEBI" id="CHEBI:18420"/>
    </cofactor>
    <text evidence="6">Binds 1 Mg(2+) ion per monomer.</text>
</comment>
<feature type="domain" description="RmlD-like substrate binding" evidence="7">
    <location>
        <begin position="1"/>
        <end position="281"/>
    </location>
</feature>
<dbReference type="InterPro" id="IPR005913">
    <property type="entry name" value="dTDP_dehydrorham_reduct"/>
</dbReference>
<comment type="caution">
    <text evidence="8">The sequence shown here is derived from an EMBL/GenBank/DDBJ whole genome shotgun (WGS) entry which is preliminary data.</text>
</comment>
<dbReference type="CDD" id="cd05254">
    <property type="entry name" value="dTDP_HR_like_SDR_e"/>
    <property type="match status" value="1"/>
</dbReference>
<comment type="pathway">
    <text evidence="1 6">Carbohydrate biosynthesis; dTDP-L-rhamnose biosynthesis.</text>
</comment>
<dbReference type="GO" id="GO:0019305">
    <property type="term" value="P:dTDP-rhamnose biosynthetic process"/>
    <property type="evidence" value="ECO:0007669"/>
    <property type="project" value="UniProtKB-UniPathway"/>
</dbReference>
<dbReference type="GO" id="GO:0009243">
    <property type="term" value="P:O antigen biosynthetic process"/>
    <property type="evidence" value="ECO:0007669"/>
    <property type="project" value="UniProtKB-UniPathway"/>
</dbReference>
<evidence type="ECO:0000256" key="4">
    <source>
        <dbReference type="ARBA" id="ARBA00017099"/>
    </source>
</evidence>
<dbReference type="Gene3D" id="3.40.50.720">
    <property type="entry name" value="NAD(P)-binding Rossmann-like Domain"/>
    <property type="match status" value="1"/>
</dbReference>
<keyword evidence="6" id="KW-0521">NADP</keyword>
<dbReference type="EC" id="1.1.1.133" evidence="3 6"/>
<dbReference type="PANTHER" id="PTHR10491">
    <property type="entry name" value="DTDP-4-DEHYDRORHAMNOSE REDUCTASE"/>
    <property type="match status" value="1"/>
</dbReference>
<dbReference type="GO" id="GO:0008831">
    <property type="term" value="F:dTDP-4-dehydrorhamnose reductase activity"/>
    <property type="evidence" value="ECO:0007669"/>
    <property type="project" value="UniProtKB-EC"/>
</dbReference>
<organism evidence="8 9">
    <name type="scientific">Colwellia psychrerythraea</name>
    <name type="common">Vibrio psychroerythus</name>
    <dbReference type="NCBI Taxonomy" id="28229"/>
    <lineage>
        <taxon>Bacteria</taxon>
        <taxon>Pseudomonadati</taxon>
        <taxon>Pseudomonadota</taxon>
        <taxon>Gammaproteobacteria</taxon>
        <taxon>Alteromonadales</taxon>
        <taxon>Colwelliaceae</taxon>
        <taxon>Colwellia</taxon>
    </lineage>
</organism>
<dbReference type="EMBL" id="MAAF01000111">
    <property type="protein sequence ID" value="OUR75204.1"/>
    <property type="molecule type" value="Genomic_DNA"/>
</dbReference>
<evidence type="ECO:0000256" key="2">
    <source>
        <dbReference type="ARBA" id="ARBA00010944"/>
    </source>
</evidence>
<dbReference type="GO" id="GO:0005829">
    <property type="term" value="C:cytosol"/>
    <property type="evidence" value="ECO:0007669"/>
    <property type="project" value="TreeGrafter"/>
</dbReference>
<comment type="catalytic activity">
    <reaction evidence="5 6">
        <text>dTDP-beta-L-rhamnose + NADP(+) = dTDP-4-dehydro-beta-L-rhamnose + NADPH + H(+)</text>
        <dbReference type="Rhea" id="RHEA:21796"/>
        <dbReference type="ChEBI" id="CHEBI:15378"/>
        <dbReference type="ChEBI" id="CHEBI:57510"/>
        <dbReference type="ChEBI" id="CHEBI:57783"/>
        <dbReference type="ChEBI" id="CHEBI:58349"/>
        <dbReference type="ChEBI" id="CHEBI:62830"/>
        <dbReference type="EC" id="1.1.1.133"/>
    </reaction>
</comment>
<dbReference type="Proteomes" id="UP000243053">
    <property type="component" value="Unassembled WGS sequence"/>
</dbReference>
<dbReference type="UniPathway" id="UPA00281"/>
<dbReference type="InterPro" id="IPR036291">
    <property type="entry name" value="NAD(P)-bd_dom_sf"/>
</dbReference>
<comment type="similarity">
    <text evidence="2 6">Belongs to the dTDP-4-dehydrorhamnose reductase family.</text>
</comment>
<dbReference type="PANTHER" id="PTHR10491:SF4">
    <property type="entry name" value="METHIONINE ADENOSYLTRANSFERASE 2 SUBUNIT BETA"/>
    <property type="match status" value="1"/>
</dbReference>